<dbReference type="OrthoDB" id="3767032at2759"/>
<dbReference type="Gene3D" id="3.90.210.10">
    <property type="entry name" value="Heat-Labile Enterotoxin, subunit A"/>
    <property type="match status" value="1"/>
</dbReference>
<protein>
    <recommendedName>
        <fullName evidence="9">ADP-ribosylation</fullName>
    </recommendedName>
</protein>
<keyword evidence="4" id="KW-1015">Disulfide bond</keyword>
<sequence>MFGHSKIVHFAAFLALLSPALATVYRMDFRSPQEIRDAGGFVARDPAGTGTVIDHVYARLGDKDPWVSTTSDEDVAKGGAKSPGEVWVYHISENGIKLVDTKEAFKEAGEDHPNPGEKEMSVKGQIDWDSIIKWDVYVRGKKTSDQTRNDFEDGQEDKKRSVPLVDSVKFRA</sequence>
<dbReference type="AlphaFoldDB" id="A0A1Y1Y102"/>
<evidence type="ECO:0000256" key="1">
    <source>
        <dbReference type="ARBA" id="ARBA00022656"/>
    </source>
</evidence>
<proteinExistence type="predicted"/>
<dbReference type="Proteomes" id="UP000193144">
    <property type="component" value="Unassembled WGS sequence"/>
</dbReference>
<evidence type="ECO:0000256" key="4">
    <source>
        <dbReference type="ARBA" id="ARBA00023157"/>
    </source>
</evidence>
<evidence type="ECO:0000256" key="2">
    <source>
        <dbReference type="ARBA" id="ARBA00022729"/>
    </source>
</evidence>
<dbReference type="STRING" id="1231657.A0A1Y1Y102"/>
<evidence type="ECO:0000313" key="8">
    <source>
        <dbReference type="Proteomes" id="UP000193144"/>
    </source>
</evidence>
<evidence type="ECO:0000256" key="6">
    <source>
        <dbReference type="SAM" id="SignalP"/>
    </source>
</evidence>
<keyword evidence="8" id="KW-1185">Reference proteome</keyword>
<feature type="chain" id="PRO_5012440598" description="ADP-ribosylation" evidence="6">
    <location>
        <begin position="23"/>
        <end position="172"/>
    </location>
</feature>
<feature type="region of interest" description="Disordered" evidence="5">
    <location>
        <begin position="144"/>
        <end position="172"/>
    </location>
</feature>
<dbReference type="InterPro" id="IPR001144">
    <property type="entry name" value="Enterotoxin_A"/>
</dbReference>
<dbReference type="Pfam" id="PF01375">
    <property type="entry name" value="Enterotoxin_a"/>
    <property type="match status" value="1"/>
</dbReference>
<dbReference type="SUPFAM" id="SSF56399">
    <property type="entry name" value="ADP-ribosylation"/>
    <property type="match status" value="1"/>
</dbReference>
<comment type="caution">
    <text evidence="7">The sequence shown here is derived from an EMBL/GenBank/DDBJ whole genome shotgun (WGS) entry which is preliminary data.</text>
</comment>
<keyword evidence="2 6" id="KW-0732">Signal</keyword>
<dbReference type="EMBL" id="MCFA01000453">
    <property type="protein sequence ID" value="ORX91575.1"/>
    <property type="molecule type" value="Genomic_DNA"/>
</dbReference>
<evidence type="ECO:0000313" key="7">
    <source>
        <dbReference type="EMBL" id="ORX91575.1"/>
    </source>
</evidence>
<keyword evidence="3" id="KW-0843">Virulence</keyword>
<organism evidence="7 8">
    <name type="scientific">Clohesyomyces aquaticus</name>
    <dbReference type="NCBI Taxonomy" id="1231657"/>
    <lineage>
        <taxon>Eukaryota</taxon>
        <taxon>Fungi</taxon>
        <taxon>Dikarya</taxon>
        <taxon>Ascomycota</taxon>
        <taxon>Pezizomycotina</taxon>
        <taxon>Dothideomycetes</taxon>
        <taxon>Pleosporomycetidae</taxon>
        <taxon>Pleosporales</taxon>
        <taxon>Lindgomycetaceae</taxon>
        <taxon>Clohesyomyces</taxon>
    </lineage>
</organism>
<gene>
    <name evidence="7" type="ORF">BCR34DRAFT_501383</name>
</gene>
<name>A0A1Y1Y102_9PLEO</name>
<feature type="compositionally biased region" description="Basic and acidic residues" evidence="5">
    <location>
        <begin position="144"/>
        <end position="160"/>
    </location>
</feature>
<evidence type="ECO:0008006" key="9">
    <source>
        <dbReference type="Google" id="ProtNLM"/>
    </source>
</evidence>
<dbReference type="GO" id="GO:0090729">
    <property type="term" value="F:toxin activity"/>
    <property type="evidence" value="ECO:0007669"/>
    <property type="project" value="UniProtKB-KW"/>
</dbReference>
<feature type="signal peptide" evidence="6">
    <location>
        <begin position="1"/>
        <end position="22"/>
    </location>
</feature>
<keyword evidence="1" id="KW-0800">Toxin</keyword>
<evidence type="ECO:0000256" key="3">
    <source>
        <dbReference type="ARBA" id="ARBA00023026"/>
    </source>
</evidence>
<evidence type="ECO:0000256" key="5">
    <source>
        <dbReference type="SAM" id="MobiDB-lite"/>
    </source>
</evidence>
<accession>A0A1Y1Y102</accession>
<reference evidence="7 8" key="1">
    <citation type="submission" date="2016-07" db="EMBL/GenBank/DDBJ databases">
        <title>Pervasive Adenine N6-methylation of Active Genes in Fungi.</title>
        <authorList>
            <consortium name="DOE Joint Genome Institute"/>
            <person name="Mondo S.J."/>
            <person name="Dannebaum R.O."/>
            <person name="Kuo R.C."/>
            <person name="Labutti K."/>
            <person name="Haridas S."/>
            <person name="Kuo A."/>
            <person name="Salamov A."/>
            <person name="Ahrendt S.R."/>
            <person name="Lipzen A."/>
            <person name="Sullivan W."/>
            <person name="Andreopoulos W.B."/>
            <person name="Clum A."/>
            <person name="Lindquist E."/>
            <person name="Daum C."/>
            <person name="Ramamoorthy G.K."/>
            <person name="Gryganskyi A."/>
            <person name="Culley D."/>
            <person name="Magnuson J.K."/>
            <person name="James T.Y."/>
            <person name="O'Malley M.A."/>
            <person name="Stajich J.E."/>
            <person name="Spatafora J.W."/>
            <person name="Visel A."/>
            <person name="Grigoriev I.V."/>
        </authorList>
    </citation>
    <scope>NUCLEOTIDE SEQUENCE [LARGE SCALE GENOMIC DNA]</scope>
    <source>
        <strain evidence="7 8">CBS 115471</strain>
    </source>
</reference>